<dbReference type="InterPro" id="IPR013780">
    <property type="entry name" value="Glyco_hydro_b"/>
</dbReference>
<dbReference type="InterPro" id="IPR033453">
    <property type="entry name" value="Glyco_hydro_30_TIM-barrel"/>
</dbReference>
<evidence type="ECO:0000259" key="6">
    <source>
        <dbReference type="Pfam" id="PF02055"/>
    </source>
</evidence>
<gene>
    <name evidence="8" type="ORF">BN509_01492</name>
</gene>
<organism evidence="8 9">
    <name type="scientific">Phocaeicola coprocola CAG:162</name>
    <dbReference type="NCBI Taxonomy" id="1263040"/>
    <lineage>
        <taxon>Bacteria</taxon>
        <taxon>Pseudomonadati</taxon>
        <taxon>Bacteroidota</taxon>
        <taxon>Bacteroidia</taxon>
        <taxon>Bacteroidales</taxon>
        <taxon>Bacteroidaceae</taxon>
        <taxon>Phocaeicola</taxon>
    </lineage>
</organism>
<dbReference type="SUPFAM" id="SSF51011">
    <property type="entry name" value="Glycosyl hydrolase domain"/>
    <property type="match status" value="1"/>
</dbReference>
<evidence type="ECO:0000313" key="8">
    <source>
        <dbReference type="EMBL" id="CDA70421.1"/>
    </source>
</evidence>
<dbReference type="PANTHER" id="PTHR11069:SF23">
    <property type="entry name" value="LYSOSOMAL ACID GLUCOSYLCERAMIDASE"/>
    <property type="match status" value="1"/>
</dbReference>
<evidence type="ECO:0008006" key="10">
    <source>
        <dbReference type="Google" id="ProtNLM"/>
    </source>
</evidence>
<comment type="caution">
    <text evidence="8">The sequence shown here is derived from an EMBL/GenBank/DDBJ whole genome shotgun (WGS) entry which is preliminary data.</text>
</comment>
<dbReference type="GO" id="GO:0006680">
    <property type="term" value="P:glucosylceramide catabolic process"/>
    <property type="evidence" value="ECO:0007669"/>
    <property type="project" value="TreeGrafter"/>
</dbReference>
<dbReference type="SUPFAM" id="SSF51445">
    <property type="entry name" value="(Trans)glycosidases"/>
    <property type="match status" value="1"/>
</dbReference>
<dbReference type="GO" id="GO:0004348">
    <property type="term" value="F:glucosylceramidase activity"/>
    <property type="evidence" value="ECO:0007669"/>
    <property type="project" value="InterPro"/>
</dbReference>
<evidence type="ECO:0000313" key="9">
    <source>
        <dbReference type="Proteomes" id="UP000018362"/>
    </source>
</evidence>
<feature type="signal peptide" evidence="5">
    <location>
        <begin position="1"/>
        <end position="22"/>
    </location>
</feature>
<dbReference type="Gene3D" id="3.20.20.80">
    <property type="entry name" value="Glycosidases"/>
    <property type="match status" value="1"/>
</dbReference>
<dbReference type="InterPro" id="IPR001139">
    <property type="entry name" value="Glyco_hydro_30"/>
</dbReference>
<dbReference type="EMBL" id="CBCJ010000060">
    <property type="protein sequence ID" value="CDA70421.1"/>
    <property type="molecule type" value="Genomic_DNA"/>
</dbReference>
<reference evidence="8" key="1">
    <citation type="submission" date="2012-11" db="EMBL/GenBank/DDBJ databases">
        <title>Dependencies among metagenomic species, viruses, plasmids and units of genetic variation.</title>
        <authorList>
            <person name="Nielsen H.B."/>
            <person name="Almeida M."/>
            <person name="Juncker A.S."/>
            <person name="Rasmussen S."/>
            <person name="Li J."/>
            <person name="Sunagawa S."/>
            <person name="Plichta D."/>
            <person name="Gautier L."/>
            <person name="Le Chatelier E."/>
            <person name="Peletier E."/>
            <person name="Bonde I."/>
            <person name="Nielsen T."/>
            <person name="Manichanh C."/>
            <person name="Arumugam M."/>
            <person name="Batto J."/>
            <person name="Santos M.B.Q.D."/>
            <person name="Blom N."/>
            <person name="Borruel N."/>
            <person name="Burgdorf K.S."/>
            <person name="Boumezbeur F."/>
            <person name="Casellas F."/>
            <person name="Dore J."/>
            <person name="Guarner F."/>
            <person name="Hansen T."/>
            <person name="Hildebrand F."/>
            <person name="Kaas R.S."/>
            <person name="Kennedy S."/>
            <person name="Kristiansen K."/>
            <person name="Kultima J.R."/>
            <person name="Leonard P."/>
            <person name="Levenez F."/>
            <person name="Lund O."/>
            <person name="Moumen B."/>
            <person name="Le Paslier D."/>
            <person name="Pons N."/>
            <person name="Pedersen O."/>
            <person name="Prifti E."/>
            <person name="Qin J."/>
            <person name="Raes J."/>
            <person name="Tap J."/>
            <person name="Tims S."/>
            <person name="Ussery D.W."/>
            <person name="Yamada T."/>
            <person name="MetaHit consortium"/>
            <person name="Renault P."/>
            <person name="Sicheritz-Ponten T."/>
            <person name="Bork P."/>
            <person name="Wang J."/>
            <person name="Brunak S."/>
            <person name="Ehrlich S.D."/>
        </authorList>
    </citation>
    <scope>NUCLEOTIDE SEQUENCE [LARGE SCALE GENOMIC DNA]</scope>
</reference>
<dbReference type="PRINTS" id="PR00843">
    <property type="entry name" value="GLHYDRLASE30"/>
</dbReference>
<dbReference type="InterPro" id="IPR017853">
    <property type="entry name" value="GH"/>
</dbReference>
<dbReference type="GO" id="GO:0016020">
    <property type="term" value="C:membrane"/>
    <property type="evidence" value="ECO:0007669"/>
    <property type="project" value="GOC"/>
</dbReference>
<dbReference type="PANTHER" id="PTHR11069">
    <property type="entry name" value="GLUCOSYLCERAMIDASE"/>
    <property type="match status" value="1"/>
</dbReference>
<evidence type="ECO:0000256" key="2">
    <source>
        <dbReference type="ARBA" id="ARBA00022729"/>
    </source>
</evidence>
<dbReference type="Gene3D" id="2.60.40.1180">
    <property type="entry name" value="Golgi alpha-mannosidase II"/>
    <property type="match status" value="1"/>
</dbReference>
<name>R6CG08_9BACT</name>
<proteinExistence type="inferred from homology"/>
<dbReference type="AlphaFoldDB" id="R6CG08"/>
<keyword evidence="3 4" id="KW-0378">Hydrolase</keyword>
<protein>
    <recommendedName>
        <fullName evidence="10">O-Glycosyl hydrolase family 30</fullName>
    </recommendedName>
</protein>
<keyword evidence="2 5" id="KW-0732">Signal</keyword>
<evidence type="ECO:0000256" key="1">
    <source>
        <dbReference type="ARBA" id="ARBA00005382"/>
    </source>
</evidence>
<accession>R6CG08</accession>
<keyword evidence="4" id="KW-0326">Glycosidase</keyword>
<dbReference type="InterPro" id="IPR033452">
    <property type="entry name" value="GH30_C"/>
</dbReference>
<dbReference type="PROSITE" id="PS51257">
    <property type="entry name" value="PROKAR_LIPOPROTEIN"/>
    <property type="match status" value="1"/>
</dbReference>
<sequence length="498" mass="55639">MKKTFKYAIGSLCTVFAMTAYACSDSNTTISSGEVSSEVSGDVLMYLTTSNRAFDLTKKATNFSTKDNMSPTCVTLAPTTRYQTIDGFGAAITGSTSYNLLLMPADKRRTFLEETFSPDKYGFSYVRISIGCSDFSLSDYTCCDTKGIENFALTIEETKYVIPVLKEILEINPSLKIMGTPWTCPKWMKVNDLKNKEPYDSWTGGQLNPDYYQDYATYFVKWIQAFQNEGIKIYSITPQNEPLNRGNSASLYMGWEEERDFVKTALGPALKNAGLQVKIYAFDHNYNYDDKADQQQYPLKIYEDDEAAQYFAGAAYHNYGGHRDELLKVHEAAPEKELIFSEASIGEWNNGRDLTKSLLRDMEDLTLGTVNNWCVGSIVWNLVLDSDQGPHGGPGACETCYGAVDVDNKTYSTITRNSHYYVMAHMGSVVKPGAVRIGTTGYTQKGLTYAAFENTDGTYAFVAANNQTESLKLTIADGKHHFSYEIPANAIISYCWKK</sequence>
<evidence type="ECO:0000256" key="4">
    <source>
        <dbReference type="RuleBase" id="RU361188"/>
    </source>
</evidence>
<dbReference type="Pfam" id="PF17189">
    <property type="entry name" value="Glyco_hydro_30C"/>
    <property type="match status" value="1"/>
</dbReference>
<feature type="domain" description="Glycosyl hydrolase family 30 TIM-barrel" evidence="6">
    <location>
        <begin position="85"/>
        <end position="426"/>
    </location>
</feature>
<evidence type="ECO:0000259" key="7">
    <source>
        <dbReference type="Pfam" id="PF17189"/>
    </source>
</evidence>
<dbReference type="Proteomes" id="UP000018362">
    <property type="component" value="Unassembled WGS sequence"/>
</dbReference>
<feature type="chain" id="PRO_5004414444" description="O-Glycosyl hydrolase family 30" evidence="5">
    <location>
        <begin position="23"/>
        <end position="498"/>
    </location>
</feature>
<feature type="domain" description="Glycosyl hydrolase family 30 beta sandwich" evidence="7">
    <location>
        <begin position="433"/>
        <end position="494"/>
    </location>
</feature>
<dbReference type="Pfam" id="PF02055">
    <property type="entry name" value="Glyco_hydro_30"/>
    <property type="match status" value="1"/>
</dbReference>
<comment type="similarity">
    <text evidence="1 4">Belongs to the glycosyl hydrolase 30 family.</text>
</comment>
<evidence type="ECO:0000256" key="3">
    <source>
        <dbReference type="ARBA" id="ARBA00022801"/>
    </source>
</evidence>
<evidence type="ECO:0000256" key="5">
    <source>
        <dbReference type="SAM" id="SignalP"/>
    </source>
</evidence>